<gene>
    <name evidence="1" type="ORF">ACFYG5_18110</name>
</gene>
<keyword evidence="1" id="KW-0436">Ligase</keyword>
<dbReference type="Gene3D" id="3.40.50.12780">
    <property type="entry name" value="N-terminal domain of ligase-like"/>
    <property type="match status" value="1"/>
</dbReference>
<dbReference type="PANTHER" id="PTHR36932">
    <property type="entry name" value="CAPSULAR POLYSACCHARIDE BIOSYNTHESIS PROTEIN"/>
    <property type="match status" value="1"/>
</dbReference>
<dbReference type="RefSeq" id="WP_395120374.1">
    <property type="nucleotide sequence ID" value="NZ_CP170721.1"/>
</dbReference>
<accession>A0AB74UUV7</accession>
<evidence type="ECO:0000313" key="1">
    <source>
        <dbReference type="EMBL" id="XIA18443.1"/>
    </source>
</evidence>
<dbReference type="InterPro" id="IPR053158">
    <property type="entry name" value="CapK_Type1_Caps_Biosynth"/>
</dbReference>
<organism evidence="1">
    <name type="scientific">Rhodanobacter sp. FW102-FHT14D07</name>
    <dbReference type="NCBI Taxonomy" id="3351462"/>
    <lineage>
        <taxon>Bacteria</taxon>
        <taxon>Pseudomonadati</taxon>
        <taxon>Pseudomonadota</taxon>
        <taxon>Gammaproteobacteria</taxon>
        <taxon>Lysobacterales</taxon>
        <taxon>Rhodanobacteraceae</taxon>
        <taxon>Rhodanobacter</taxon>
    </lineage>
</organism>
<dbReference type="InterPro" id="IPR042099">
    <property type="entry name" value="ANL_N_sf"/>
</dbReference>
<dbReference type="AlphaFoldDB" id="A0AB74UUV7"/>
<protein>
    <submittedName>
        <fullName evidence="1">Phenylacetate--CoA ligase family protein</fullName>
    </submittedName>
</protein>
<dbReference type="EMBL" id="CP170721">
    <property type="protein sequence ID" value="XIA18443.1"/>
    <property type="molecule type" value="Genomic_DNA"/>
</dbReference>
<dbReference type="GO" id="GO:0016874">
    <property type="term" value="F:ligase activity"/>
    <property type="evidence" value="ECO:0007669"/>
    <property type="project" value="UniProtKB-KW"/>
</dbReference>
<proteinExistence type="predicted"/>
<dbReference type="PANTHER" id="PTHR36932:SF1">
    <property type="entry name" value="CAPSULAR POLYSACCHARIDE BIOSYNTHESIS PROTEIN"/>
    <property type="match status" value="1"/>
</dbReference>
<sequence>MKTSWYEKAFSRVLYPLWESGLRRRHTLAYLADYQRDQWLAPEQIAALQWQRLKRLLEHCEQKVPYYRQRWREAGIAVADIRNLDDYAQLPVLTKADIRQHFDALQAEGWHDRVLTKATGGSTGDPLRFGYTRESYERRTAVMWRGYDWAGSRMGRRTLFVWGGAVGTPHRLQQFKDRVYNAAFARRVLNSFGMTEANMAGYADAIDDYRPQVIVGYVGPLVRLAQWLLDTGRRVAAPRSIIGAAESLHEFQREIIERAFGCPAYNTYGCREFMLIASECERREGLHVNADHLVVELQRHPGASVTEPGEVVITDLFNYGMPFVRYLNGDVATASDHVCSCGRGLPLLQRVDGRLLDAIRTPAGHLLPGEFFPHMLKDVPGLVRFQVVQRRLDQLELSLVRGPGFDEASLAYIRRELAKVVGDSLQLNVHFVDDIPLTPSGKWRVCISELPATPAA</sequence>
<dbReference type="SUPFAM" id="SSF56801">
    <property type="entry name" value="Acetyl-CoA synthetase-like"/>
    <property type="match status" value="1"/>
</dbReference>
<name>A0AB74UUV7_9GAMM</name>
<reference evidence="1" key="1">
    <citation type="submission" date="2024-10" db="EMBL/GenBank/DDBJ databases">
        <authorList>
            <person name="Lesea H.P."/>
            <person name="Kuehl J.V."/>
            <person name="Chandonia J.-M."/>
        </authorList>
    </citation>
    <scope>NUCLEOTIDE SEQUENCE</scope>
    <source>
        <strain evidence="1">FW102-FHT14D07</strain>
    </source>
</reference>